<dbReference type="Gene3D" id="3.20.20.210">
    <property type="match status" value="1"/>
</dbReference>
<dbReference type="CDD" id="cd03311">
    <property type="entry name" value="CIMS_C_terminal_like"/>
    <property type="match status" value="1"/>
</dbReference>
<dbReference type="GO" id="GO:0003871">
    <property type="term" value="F:5-methyltetrahydropteroyltriglutamate-homocysteine S-methyltransferase activity"/>
    <property type="evidence" value="ECO:0007669"/>
    <property type="project" value="UniProtKB-EC"/>
</dbReference>
<accession>A0A239XBL0</accession>
<dbReference type="GO" id="GO:0009086">
    <property type="term" value="P:methionine biosynthetic process"/>
    <property type="evidence" value="ECO:0007669"/>
    <property type="project" value="InterPro"/>
</dbReference>
<evidence type="ECO:0000313" key="2">
    <source>
        <dbReference type="Proteomes" id="UP000215144"/>
    </source>
</evidence>
<dbReference type="InterPro" id="IPR002629">
    <property type="entry name" value="Met_Synth_C/arc"/>
</dbReference>
<sequence length="377" mass="42756">MVKKYFEHVGSFLRPEALQNARSAFEAGNLSAEDLKLVEDIAIKDLVDKQIAAGLEKVTDGEFRRAYWHLDFFWGFQGIDHIQAASGYQFYGEETKADSALIAGKISGENHPFVAAYRFLKEYVDSLNTTVEAKYTIPAPAQFYFELIRDEEHVAKLNDIYPNFGELREDLKNAYLQVISDLVDAGLKTLQVDDCTWGVLVDDNFLTAWGQPQGKTKLEVRNELAELFLTLNNDVYQNVPEGLLVNTHVCRGNYHSTWASSGGYDPIAKELFADEEAKTYFLEFDTERSGGFEPLKAFKDPEKVAVLGLITSKFPELEDKEQLVSRIKEASQYLPLDQLWLSTQCGFASTEEGNILTEEDQWRKLALVKEVIDQVWS</sequence>
<name>A0A239XBL0_STRAI</name>
<keyword evidence="1" id="KW-0489">Methyltransferase</keyword>
<keyword evidence="1" id="KW-0808">Transferase</keyword>
<organism evidence="1 2">
    <name type="scientific">Streptococcus acidominimus</name>
    <dbReference type="NCBI Taxonomy" id="1326"/>
    <lineage>
        <taxon>Bacteria</taxon>
        <taxon>Bacillati</taxon>
        <taxon>Bacillota</taxon>
        <taxon>Bacilli</taxon>
        <taxon>Lactobacillales</taxon>
        <taxon>Streptococcaceae</taxon>
        <taxon>Streptococcus</taxon>
    </lineage>
</organism>
<dbReference type="EC" id="2.1.1.14" evidence="1"/>
<gene>
    <name evidence="1" type="primary">metE</name>
    <name evidence="1" type="ORF">SAMEA4504048_01714</name>
</gene>
<dbReference type="PANTHER" id="PTHR43844">
    <property type="entry name" value="METHIONINE SYNTHASE"/>
    <property type="match status" value="1"/>
</dbReference>
<dbReference type="PANTHER" id="PTHR43844:SF1">
    <property type="entry name" value="METHIONINE SYNTHASE"/>
    <property type="match status" value="1"/>
</dbReference>
<dbReference type="RefSeq" id="WP_095123223.1">
    <property type="nucleotide sequence ID" value="NZ_LT906454.1"/>
</dbReference>
<proteinExistence type="predicted"/>
<dbReference type="EMBL" id="LT906454">
    <property type="protein sequence ID" value="SNV43563.1"/>
    <property type="molecule type" value="Genomic_DNA"/>
</dbReference>
<protein>
    <submittedName>
        <fullName evidence="1">5-methyltetrahydropteroyltriglutamate--homocysteine methyltransferase</fullName>
        <ecNumber evidence="1">2.1.1.14</ecNumber>
    </submittedName>
</protein>
<dbReference type="AlphaFoldDB" id="A0A239XBL0"/>
<dbReference type="InterPro" id="IPR038071">
    <property type="entry name" value="UROD/MetE-like_sf"/>
</dbReference>
<evidence type="ECO:0000313" key="1">
    <source>
        <dbReference type="EMBL" id="SNV43563.1"/>
    </source>
</evidence>
<dbReference type="KEGG" id="saco:SAME_01714"/>
<dbReference type="Proteomes" id="UP000215144">
    <property type="component" value="Chromosome 1"/>
</dbReference>
<dbReference type="GO" id="GO:0008270">
    <property type="term" value="F:zinc ion binding"/>
    <property type="evidence" value="ECO:0007669"/>
    <property type="project" value="InterPro"/>
</dbReference>
<reference evidence="1 2" key="1">
    <citation type="submission" date="2017-06" db="EMBL/GenBank/DDBJ databases">
        <authorList>
            <consortium name="Pathogen Informatics"/>
        </authorList>
    </citation>
    <scope>NUCLEOTIDE SEQUENCE [LARGE SCALE GENOMIC DNA]</scope>
    <source>
        <strain evidence="1 2">NCTC11291</strain>
    </source>
</reference>
<dbReference type="SUPFAM" id="SSF51726">
    <property type="entry name" value="UROD/MetE-like"/>
    <property type="match status" value="1"/>
</dbReference>
<dbReference type="GO" id="GO:0032259">
    <property type="term" value="P:methylation"/>
    <property type="evidence" value="ECO:0007669"/>
    <property type="project" value="UniProtKB-KW"/>
</dbReference>
<dbReference type="NCBIfam" id="NF005085">
    <property type="entry name" value="PRK06520.1"/>
    <property type="match status" value="1"/>
</dbReference>
<dbReference type="OrthoDB" id="6430685at2"/>